<name>A0A448WB18_9PLAT</name>
<feature type="compositionally biased region" description="Polar residues" evidence="1">
    <location>
        <begin position="204"/>
        <end position="230"/>
    </location>
</feature>
<organism evidence="2 3">
    <name type="scientific">Protopolystoma xenopodis</name>
    <dbReference type="NCBI Taxonomy" id="117903"/>
    <lineage>
        <taxon>Eukaryota</taxon>
        <taxon>Metazoa</taxon>
        <taxon>Spiralia</taxon>
        <taxon>Lophotrochozoa</taxon>
        <taxon>Platyhelminthes</taxon>
        <taxon>Monogenea</taxon>
        <taxon>Polyopisthocotylea</taxon>
        <taxon>Polystomatidea</taxon>
        <taxon>Polystomatidae</taxon>
        <taxon>Protopolystoma</taxon>
    </lineage>
</organism>
<dbReference type="AlphaFoldDB" id="A0A448WB18"/>
<dbReference type="Proteomes" id="UP000784294">
    <property type="component" value="Unassembled WGS sequence"/>
</dbReference>
<feature type="compositionally biased region" description="Low complexity" evidence="1">
    <location>
        <begin position="121"/>
        <end position="134"/>
    </location>
</feature>
<feature type="region of interest" description="Disordered" evidence="1">
    <location>
        <begin position="204"/>
        <end position="244"/>
    </location>
</feature>
<protein>
    <submittedName>
        <fullName evidence="2">Uncharacterized protein</fullName>
    </submittedName>
</protein>
<feature type="region of interest" description="Disordered" evidence="1">
    <location>
        <begin position="116"/>
        <end position="141"/>
    </location>
</feature>
<gene>
    <name evidence="2" type="ORF">PXEA_LOCUS819</name>
</gene>
<dbReference type="EMBL" id="CAAALY010001603">
    <property type="protein sequence ID" value="VEL07379.1"/>
    <property type="molecule type" value="Genomic_DNA"/>
</dbReference>
<proteinExistence type="predicted"/>
<accession>A0A448WB18</accession>
<comment type="caution">
    <text evidence="2">The sequence shown here is derived from an EMBL/GenBank/DDBJ whole genome shotgun (WGS) entry which is preliminary data.</text>
</comment>
<evidence type="ECO:0000256" key="1">
    <source>
        <dbReference type="SAM" id="MobiDB-lite"/>
    </source>
</evidence>
<sequence length="244" mass="25635">MQRNWPNLSPAFHDFVYDLGWPVDCVSHPGWSGGLKRLLGMSDYTLTHPGVVSAVSTASLSNLNANSAADSTTWASAALEVPLSTSVGIPENAVSSLETECSFKSPVTTIKSTRHGKVRLSPMTSQDSPSSSTTRIGIEQRPGYQMAPDGLNCLVYWADAISELACMCPDQIPTTAIGLTAHSLASFQVPTQSHVTLMAPSLTSVQPPASGVSSPPVTETSNVGATSSGWLGTRLRSATEMPGE</sequence>
<evidence type="ECO:0000313" key="2">
    <source>
        <dbReference type="EMBL" id="VEL07379.1"/>
    </source>
</evidence>
<evidence type="ECO:0000313" key="3">
    <source>
        <dbReference type="Proteomes" id="UP000784294"/>
    </source>
</evidence>
<keyword evidence="3" id="KW-1185">Reference proteome</keyword>
<reference evidence="2" key="1">
    <citation type="submission" date="2018-11" db="EMBL/GenBank/DDBJ databases">
        <authorList>
            <consortium name="Pathogen Informatics"/>
        </authorList>
    </citation>
    <scope>NUCLEOTIDE SEQUENCE</scope>
</reference>